<dbReference type="NCBIfam" id="TIGR03611">
    <property type="entry name" value="RutD"/>
    <property type="match status" value="1"/>
</dbReference>
<dbReference type="InterPro" id="IPR050266">
    <property type="entry name" value="AB_hydrolase_sf"/>
</dbReference>
<feature type="domain" description="AB hydrolase-1" evidence="3">
    <location>
        <begin position="14"/>
        <end position="237"/>
    </location>
</feature>
<proteinExistence type="inferred from homology"/>
<dbReference type="RefSeq" id="WP_138096224.1">
    <property type="nucleotide sequence ID" value="NZ_CP040428.1"/>
</dbReference>
<evidence type="ECO:0000256" key="1">
    <source>
        <dbReference type="ARBA" id="ARBA00022801"/>
    </source>
</evidence>
<comment type="catalytic activity">
    <reaction evidence="2">
        <text>carbamate + 2 H(+) = NH4(+) + CO2</text>
        <dbReference type="Rhea" id="RHEA:15649"/>
        <dbReference type="ChEBI" id="CHEBI:13941"/>
        <dbReference type="ChEBI" id="CHEBI:15378"/>
        <dbReference type="ChEBI" id="CHEBI:16526"/>
        <dbReference type="ChEBI" id="CHEBI:28938"/>
    </reaction>
</comment>
<reference evidence="4 5" key="1">
    <citation type="submission" date="2019-05" db="EMBL/GenBank/DDBJ databases">
        <title>Complete genome sequence of Izhakiella calystegiae KSNA2, an endophyte isolated from beach morning glory (Calystegia soldanella).</title>
        <authorList>
            <person name="Jiang L."/>
            <person name="Jeong J.C."/>
            <person name="Kim C.Y."/>
            <person name="Kim D.H."/>
            <person name="Kim S.W."/>
            <person name="Lee j."/>
        </authorList>
    </citation>
    <scope>NUCLEOTIDE SEQUENCE [LARGE SCALE GENOMIC DNA]</scope>
    <source>
        <strain evidence="4 5">KSNA2</strain>
    </source>
</reference>
<dbReference type="OrthoDB" id="9804723at2"/>
<gene>
    <name evidence="2 4" type="primary">rutD</name>
    <name evidence="4" type="ORF">FEM41_12150</name>
</gene>
<dbReference type="InterPro" id="IPR029058">
    <property type="entry name" value="AB_hydrolase_fold"/>
</dbReference>
<dbReference type="GO" id="GO:0016811">
    <property type="term" value="F:hydrolase activity, acting on carbon-nitrogen (but not peptide) bonds, in linear amides"/>
    <property type="evidence" value="ECO:0007669"/>
    <property type="project" value="InterPro"/>
</dbReference>
<keyword evidence="5" id="KW-1185">Reference proteome</keyword>
<dbReference type="KEGG" id="izh:FEM41_12150"/>
<comment type="function">
    <text evidence="2">Involved in pyrimidine catabolism. May facilitate the hydrolysis of carbamate, a reaction that can also occur spontaneously.</text>
</comment>
<evidence type="ECO:0000259" key="3">
    <source>
        <dbReference type="Pfam" id="PF00561"/>
    </source>
</evidence>
<dbReference type="GO" id="GO:0006212">
    <property type="term" value="P:uracil catabolic process"/>
    <property type="evidence" value="ECO:0007669"/>
    <property type="project" value="UniProtKB-UniRule"/>
</dbReference>
<dbReference type="HAMAP" id="MF_00832">
    <property type="entry name" value="RutD"/>
    <property type="match status" value="1"/>
</dbReference>
<comment type="similarity">
    <text evidence="2">Belongs to the AB hydrolase superfamily. Hydrolase RutD family.</text>
</comment>
<name>A0A4P8YI14_9ENTR</name>
<dbReference type="SUPFAM" id="SSF53474">
    <property type="entry name" value="alpha/beta-Hydrolases"/>
    <property type="match status" value="1"/>
</dbReference>
<dbReference type="PANTHER" id="PTHR43798">
    <property type="entry name" value="MONOACYLGLYCEROL LIPASE"/>
    <property type="match status" value="1"/>
</dbReference>
<sequence length="269" mass="29472">MKLNIGPAPFPDAPVLVMISGLGGTAGYWRPQQPLDQVFQLVSYDQRGTGDNPATLPDDYSLAAMAAELHQALAEARIRHYAVLGHALGGLVGLQLALDAPRSLSALIVINGWLSLSARTRRCFVLRETLLAARGAEAWIAAQPLFLYPAPWLSEHEAQLEHEARQQARHFKGVHNLNRRLQALKAADFRELVATIQQPALIVGARDDLLVPWQCSQELHAALPHSQLEIVDQGAHACNITQSATINALIRTWLSRHMAPHLSISGEML</sequence>
<keyword evidence="1 2" id="KW-0378">Hydrolase</keyword>
<dbReference type="InterPro" id="IPR000073">
    <property type="entry name" value="AB_hydrolase_1"/>
</dbReference>
<dbReference type="GO" id="GO:0019740">
    <property type="term" value="P:nitrogen utilization"/>
    <property type="evidence" value="ECO:0007669"/>
    <property type="project" value="UniProtKB-UniRule"/>
</dbReference>
<dbReference type="EC" id="3.5.1.-" evidence="2"/>
<evidence type="ECO:0000313" key="5">
    <source>
        <dbReference type="Proteomes" id="UP000302163"/>
    </source>
</evidence>
<dbReference type="Proteomes" id="UP000302163">
    <property type="component" value="Chromosome"/>
</dbReference>
<dbReference type="PANTHER" id="PTHR43798:SF33">
    <property type="entry name" value="HYDROLASE, PUTATIVE (AFU_ORTHOLOGUE AFUA_2G14860)-RELATED"/>
    <property type="match status" value="1"/>
</dbReference>
<dbReference type="AlphaFoldDB" id="A0A4P8YI14"/>
<dbReference type="Pfam" id="PF00561">
    <property type="entry name" value="Abhydrolase_1"/>
    <property type="match status" value="1"/>
</dbReference>
<protein>
    <recommendedName>
        <fullName evidence="2">Putative carbamate hydrolase RutD</fullName>
        <ecNumber evidence="2">3.5.1.-</ecNumber>
    </recommendedName>
    <alternativeName>
        <fullName evidence="2">Aminohydrolase</fullName>
    </alternativeName>
</protein>
<dbReference type="EMBL" id="CP040428">
    <property type="protein sequence ID" value="QCT20349.1"/>
    <property type="molecule type" value="Genomic_DNA"/>
</dbReference>
<evidence type="ECO:0000256" key="2">
    <source>
        <dbReference type="HAMAP-Rule" id="MF_00832"/>
    </source>
</evidence>
<accession>A0A4P8YI14</accession>
<evidence type="ECO:0000313" key="4">
    <source>
        <dbReference type="EMBL" id="QCT20349.1"/>
    </source>
</evidence>
<dbReference type="Gene3D" id="3.40.50.1820">
    <property type="entry name" value="alpha/beta hydrolase"/>
    <property type="match status" value="1"/>
</dbReference>
<organism evidence="4 5">
    <name type="scientific">Jejubacter calystegiae</name>
    <dbReference type="NCBI Taxonomy" id="2579935"/>
    <lineage>
        <taxon>Bacteria</taxon>
        <taxon>Pseudomonadati</taxon>
        <taxon>Pseudomonadota</taxon>
        <taxon>Gammaproteobacteria</taxon>
        <taxon>Enterobacterales</taxon>
        <taxon>Enterobacteriaceae</taxon>
        <taxon>Jejubacter</taxon>
    </lineage>
</organism>
<dbReference type="PRINTS" id="PR00111">
    <property type="entry name" value="ABHYDROLASE"/>
</dbReference>
<dbReference type="InterPro" id="IPR019913">
    <property type="entry name" value="Pyrimidine_utilisation_RutD"/>
</dbReference>
<dbReference type="GO" id="GO:0016020">
    <property type="term" value="C:membrane"/>
    <property type="evidence" value="ECO:0007669"/>
    <property type="project" value="TreeGrafter"/>
</dbReference>